<dbReference type="EMBL" id="QWIN01000654">
    <property type="protein sequence ID" value="RMY48595.1"/>
    <property type="molecule type" value="Genomic_DNA"/>
</dbReference>
<evidence type="ECO:0000313" key="3">
    <source>
        <dbReference type="EMBL" id="RMY48595.1"/>
    </source>
</evidence>
<dbReference type="AlphaFoldDB" id="A0A3M7C9C9"/>
<reference evidence="3 4" key="1">
    <citation type="journal article" date="2018" name="BMC Genomics">
        <title>Genomic evidence for intraspecific hybridization in a clonal and extremely halotolerant yeast.</title>
        <authorList>
            <person name="Gostincar C."/>
            <person name="Stajich J.E."/>
            <person name="Zupancic J."/>
            <person name="Zalar P."/>
            <person name="Gunde-Cimerman N."/>
        </authorList>
    </citation>
    <scope>NUCLEOTIDE SEQUENCE [LARGE SCALE GENOMIC DNA]</scope>
    <source>
        <strain evidence="3 4">EXF-151</strain>
    </source>
</reference>
<proteinExistence type="predicted"/>
<dbReference type="Proteomes" id="UP000270230">
    <property type="component" value="Unassembled WGS sequence"/>
</dbReference>
<gene>
    <name evidence="3" type="ORF">D0865_07991</name>
</gene>
<dbReference type="VEuPathDB" id="FungiDB:BTJ68_11004"/>
<accession>A0A3M7C9C9</accession>
<dbReference type="GO" id="GO:0046872">
    <property type="term" value="F:metal ion binding"/>
    <property type="evidence" value="ECO:0007669"/>
    <property type="project" value="UniProtKB-KW"/>
</dbReference>
<name>A0A3M7C9C9_HORWE</name>
<protein>
    <recommendedName>
        <fullName evidence="5">Peptidase M49, dipeptidyl-peptidase III</fullName>
    </recommendedName>
</protein>
<sequence length="486" mass="54128">MSNHATHIQGHDDQKFCPDCGSSLQAARKLMEKFESVILSPLPNMLGLPSPSAQSTYYQASSPITKHEVAEITEIAAQSGIHPENTRLVKNVLGEKSRFDIVQASVEKDAAAKPISHTHDRQVCLVRGDHSSELQRICECLQKASRSTEHAAKKTYIAKLCRAFQTGDMEEYKDSQRTWVHDHRTTVETVFGFVEPYGDPCGTRAEYEGIIGIENPEETAVLHRLCESADLFVKRLPWVESHRGDKSLGDFEESTVQRPSFYNDTRQGEGSKSIMISNRLDGTPMAGDSPAVKLCEGKPGTFSKHRSHAYYLWVVLHELFGHGTGKLLQENSDSTYNFDIEKLSFSPVTGGPIDSWYRTGETWTGAFQDIATSVDECRAECIGAYLMSETDLLSLCGSTDHGSISPEDLEYNIYQQLAIAGIRGLENYSVEGESWSQAHSQVSAVADSLRFRLTPANLRHILPCFKQSVWLRSVSLRFESTHAETL</sequence>
<evidence type="ECO:0000256" key="2">
    <source>
        <dbReference type="ARBA" id="ARBA00022801"/>
    </source>
</evidence>
<evidence type="ECO:0000313" key="4">
    <source>
        <dbReference type="Proteomes" id="UP000270230"/>
    </source>
</evidence>
<organism evidence="3 4">
    <name type="scientific">Hortaea werneckii</name>
    <name type="common">Black yeast</name>
    <name type="synonym">Cladosporium werneckii</name>
    <dbReference type="NCBI Taxonomy" id="91943"/>
    <lineage>
        <taxon>Eukaryota</taxon>
        <taxon>Fungi</taxon>
        <taxon>Dikarya</taxon>
        <taxon>Ascomycota</taxon>
        <taxon>Pezizomycotina</taxon>
        <taxon>Dothideomycetes</taxon>
        <taxon>Dothideomycetidae</taxon>
        <taxon>Mycosphaerellales</taxon>
        <taxon>Teratosphaeriaceae</taxon>
        <taxon>Hortaea</taxon>
    </lineage>
</organism>
<evidence type="ECO:0008006" key="5">
    <source>
        <dbReference type="Google" id="ProtNLM"/>
    </source>
</evidence>
<dbReference type="Gene3D" id="3.30.540.30">
    <property type="match status" value="1"/>
</dbReference>
<evidence type="ECO:0000256" key="1">
    <source>
        <dbReference type="ARBA" id="ARBA00022723"/>
    </source>
</evidence>
<dbReference type="PANTHER" id="PTHR23422:SF11">
    <property type="entry name" value="DIPEPTIDYL PEPTIDASE 3"/>
    <property type="match status" value="1"/>
</dbReference>
<keyword evidence="2" id="KW-0378">Hydrolase</keyword>
<dbReference type="GO" id="GO:0008239">
    <property type="term" value="F:dipeptidyl-peptidase activity"/>
    <property type="evidence" value="ECO:0007669"/>
    <property type="project" value="TreeGrafter"/>
</dbReference>
<dbReference type="Pfam" id="PF03571">
    <property type="entry name" value="Peptidase_M49"/>
    <property type="match status" value="2"/>
</dbReference>
<dbReference type="GO" id="GO:0005737">
    <property type="term" value="C:cytoplasm"/>
    <property type="evidence" value="ECO:0007669"/>
    <property type="project" value="TreeGrafter"/>
</dbReference>
<dbReference type="PANTHER" id="PTHR23422">
    <property type="entry name" value="DIPEPTIDYL PEPTIDASE III-RELATED"/>
    <property type="match status" value="1"/>
</dbReference>
<dbReference type="OrthoDB" id="4694525at2759"/>
<comment type="caution">
    <text evidence="3">The sequence shown here is derived from an EMBL/GenBank/DDBJ whole genome shotgun (WGS) entry which is preliminary data.</text>
</comment>
<keyword evidence="1" id="KW-0479">Metal-binding</keyword>
<dbReference type="InterPro" id="IPR039461">
    <property type="entry name" value="Peptidase_M49"/>
</dbReference>